<proteinExistence type="predicted"/>
<keyword evidence="2" id="KW-1185">Reference proteome</keyword>
<evidence type="ECO:0000313" key="1">
    <source>
        <dbReference type="EMBL" id="BAS04941.1"/>
    </source>
</evidence>
<dbReference type="RefSeq" id="YP_009207953.1">
    <property type="nucleotide sequence ID" value="NC_028899.1"/>
</dbReference>
<reference evidence="1 2" key="1">
    <citation type="submission" date="2015-07" db="EMBL/GenBank/DDBJ databases">
        <title>Two Asian jumbo phage RSL2 and RSF1 infecting the phytopathogen Ralstonia solanacearum share common features related to the phi-KZ-like phages.</title>
        <authorList>
            <person name="Kawasaki T."/>
            <person name="Fujie M."/>
            <person name="Chatchawankanphanich O."/>
            <person name="Ogata H."/>
            <person name="Yamada T."/>
        </authorList>
    </citation>
    <scope>NUCLEOTIDE SEQUENCE [LARGE SCALE GENOMIC DNA]</scope>
    <source>
        <strain evidence="1 2">RSF1</strain>
    </source>
</reference>
<sequence>MKTKEQKRLEARDRFRLRFAQESERWQAAQPTGYLYKLTAESRGLIAAEEVKKEADEAFRRFQIHAEMDAHGNPLTREEVFALKSRAYAGFRGTSSTEVYPDRFTVGSSEYHPCNNFI</sequence>
<evidence type="ECO:0000313" key="2">
    <source>
        <dbReference type="Proteomes" id="UP000202583"/>
    </source>
</evidence>
<dbReference type="Proteomes" id="UP000202583">
    <property type="component" value="Segment"/>
</dbReference>
<accession>A0A0K2QRF5</accession>
<dbReference type="OrthoDB" id="33328at10239"/>
<name>A0A0K2QRF5_9CAUD</name>
<dbReference type="EMBL" id="AP014927">
    <property type="protein sequence ID" value="BAS04941.1"/>
    <property type="molecule type" value="Genomic_DNA"/>
</dbReference>
<dbReference type="GeneID" id="26634610"/>
<protein>
    <submittedName>
        <fullName evidence="1">Uncharacterized protein</fullName>
    </submittedName>
</protein>
<dbReference type="KEGG" id="vg:26634610"/>
<organism evidence="1 2">
    <name type="scientific">Ralstonia phage RSF1</name>
    <dbReference type="NCBI Taxonomy" id="1689679"/>
    <lineage>
        <taxon>Viruses</taxon>
        <taxon>Duplodnaviria</taxon>
        <taxon>Heunggongvirae</taxon>
        <taxon>Uroviricota</taxon>
        <taxon>Caudoviricetes</taxon>
        <taxon>Chimalliviridae</taxon>
        <taxon>Chiangmaivirus</taxon>
        <taxon>Chiangmaivirus RSF1</taxon>
    </lineage>
</organism>